<accession>A0ABP5U8L7</accession>
<evidence type="ECO:0000313" key="2">
    <source>
        <dbReference type="EMBL" id="GAA2372804.1"/>
    </source>
</evidence>
<proteinExistence type="predicted"/>
<evidence type="ECO:0000256" key="1">
    <source>
        <dbReference type="SAM" id="MobiDB-lite"/>
    </source>
</evidence>
<keyword evidence="3" id="KW-1185">Reference proteome</keyword>
<dbReference type="Proteomes" id="UP001501444">
    <property type="component" value="Unassembled WGS sequence"/>
</dbReference>
<comment type="caution">
    <text evidence="2">The sequence shown here is derived from an EMBL/GenBank/DDBJ whole genome shotgun (WGS) entry which is preliminary data.</text>
</comment>
<feature type="region of interest" description="Disordered" evidence="1">
    <location>
        <begin position="35"/>
        <end position="54"/>
    </location>
</feature>
<evidence type="ECO:0000313" key="3">
    <source>
        <dbReference type="Proteomes" id="UP001501444"/>
    </source>
</evidence>
<protein>
    <submittedName>
        <fullName evidence="2">Uncharacterized protein</fullName>
    </submittedName>
</protein>
<dbReference type="EMBL" id="BAAARV010000074">
    <property type="protein sequence ID" value="GAA2372804.1"/>
    <property type="molecule type" value="Genomic_DNA"/>
</dbReference>
<name>A0ABP5U8L7_9ACTN</name>
<dbReference type="RefSeq" id="WP_344617385.1">
    <property type="nucleotide sequence ID" value="NZ_BAAARV010000074.1"/>
</dbReference>
<sequence length="54" mass="5526">MLSIAAIAFTLGLLLPRGAEAVATAIGFVVVASTAGPSGLTRHPEHSRAARRRS</sequence>
<organism evidence="2 3">
    <name type="scientific">Dactylosporangium salmoneum</name>
    <dbReference type="NCBI Taxonomy" id="53361"/>
    <lineage>
        <taxon>Bacteria</taxon>
        <taxon>Bacillati</taxon>
        <taxon>Actinomycetota</taxon>
        <taxon>Actinomycetes</taxon>
        <taxon>Micromonosporales</taxon>
        <taxon>Micromonosporaceae</taxon>
        <taxon>Dactylosporangium</taxon>
    </lineage>
</organism>
<reference evidence="3" key="1">
    <citation type="journal article" date="2019" name="Int. J. Syst. Evol. Microbiol.">
        <title>The Global Catalogue of Microorganisms (GCM) 10K type strain sequencing project: providing services to taxonomists for standard genome sequencing and annotation.</title>
        <authorList>
            <consortium name="The Broad Institute Genomics Platform"/>
            <consortium name="The Broad Institute Genome Sequencing Center for Infectious Disease"/>
            <person name="Wu L."/>
            <person name="Ma J."/>
        </authorList>
    </citation>
    <scope>NUCLEOTIDE SEQUENCE [LARGE SCALE GENOMIC DNA]</scope>
    <source>
        <strain evidence="3">JCM 3272</strain>
    </source>
</reference>
<gene>
    <name evidence="2" type="ORF">GCM10010170_075200</name>
</gene>